<dbReference type="CDD" id="cd17933">
    <property type="entry name" value="DEXSc_RecD-like"/>
    <property type="match status" value="1"/>
</dbReference>
<dbReference type="InterPro" id="IPR003583">
    <property type="entry name" value="Hlx-hairpin-Hlx_DNA-bd_motif"/>
</dbReference>
<dbReference type="SMART" id="SM00382">
    <property type="entry name" value="AAA"/>
    <property type="match status" value="1"/>
</dbReference>
<dbReference type="EC" id="5.6.2.3" evidence="3"/>
<dbReference type="Gene3D" id="2.30.30.940">
    <property type="match status" value="1"/>
</dbReference>
<dbReference type="STRING" id="742743.HMPREF9453_00390"/>
<dbReference type="GO" id="GO:0005524">
    <property type="term" value="F:ATP binding"/>
    <property type="evidence" value="ECO:0007669"/>
    <property type="project" value="UniProtKB-UniRule"/>
</dbReference>
<dbReference type="GO" id="GO:0009338">
    <property type="term" value="C:exodeoxyribonuclease V complex"/>
    <property type="evidence" value="ECO:0007669"/>
    <property type="project" value="TreeGrafter"/>
</dbReference>
<dbReference type="GO" id="GO:0043139">
    <property type="term" value="F:5'-3' DNA helicase activity"/>
    <property type="evidence" value="ECO:0007669"/>
    <property type="project" value="UniProtKB-UniRule"/>
</dbReference>
<dbReference type="InterPro" id="IPR027785">
    <property type="entry name" value="UvrD-like_helicase_C"/>
</dbReference>
<dbReference type="GO" id="GO:0003677">
    <property type="term" value="F:DNA binding"/>
    <property type="evidence" value="ECO:0007669"/>
    <property type="project" value="UniProtKB-UniRule"/>
</dbReference>
<dbReference type="GO" id="GO:0016887">
    <property type="term" value="F:ATP hydrolysis activity"/>
    <property type="evidence" value="ECO:0007669"/>
    <property type="project" value="RHEA"/>
</dbReference>
<dbReference type="InterPro" id="IPR050534">
    <property type="entry name" value="Coronavir_polyprotein_1ab"/>
</dbReference>
<gene>
    <name evidence="3" type="primary">recD2</name>
    <name evidence="6" type="ORF">HMPREF9453_00390</name>
</gene>
<dbReference type="PATRIC" id="fig|742743.3.peg.401"/>
<keyword evidence="3" id="KW-0378">Hydrolase</keyword>
<dbReference type="GO" id="GO:0017116">
    <property type="term" value="F:single-stranded DNA helicase activity"/>
    <property type="evidence" value="ECO:0007669"/>
    <property type="project" value="TreeGrafter"/>
</dbReference>
<feature type="domain" description="Helix-hairpin-helix DNA-binding motif class 1" evidence="4">
    <location>
        <begin position="119"/>
        <end position="138"/>
    </location>
</feature>
<evidence type="ECO:0000259" key="4">
    <source>
        <dbReference type="SMART" id="SM00278"/>
    </source>
</evidence>
<dbReference type="Pfam" id="PF14520">
    <property type="entry name" value="HHH_5"/>
    <property type="match status" value="1"/>
</dbReference>
<dbReference type="SUPFAM" id="SSF47781">
    <property type="entry name" value="RuvA domain 2-like"/>
    <property type="match status" value="1"/>
</dbReference>
<keyword evidence="2 3" id="KW-0067">ATP-binding</keyword>
<dbReference type="Pfam" id="PF13538">
    <property type="entry name" value="UvrD_C_2"/>
    <property type="match status" value="1"/>
</dbReference>
<dbReference type="OrthoDB" id="9803432at2"/>
<dbReference type="Proteomes" id="UP000003277">
    <property type="component" value="Unassembled WGS sequence"/>
</dbReference>
<dbReference type="Gene3D" id="1.10.150.20">
    <property type="entry name" value="5' to 3' exonuclease, C-terminal subdomain"/>
    <property type="match status" value="1"/>
</dbReference>
<dbReference type="GO" id="GO:0006281">
    <property type="term" value="P:DNA repair"/>
    <property type="evidence" value="ECO:0007669"/>
    <property type="project" value="InterPro"/>
</dbReference>
<dbReference type="InterPro" id="IPR029493">
    <property type="entry name" value="RecD2-like_HHH"/>
</dbReference>
<dbReference type="InterPro" id="IPR010994">
    <property type="entry name" value="RuvA_2-like"/>
</dbReference>
<reference evidence="6 7" key="1">
    <citation type="submission" date="2011-11" db="EMBL/GenBank/DDBJ databases">
        <title>The Genome Sequence of Dialister succinatiphilus YIT 11850.</title>
        <authorList>
            <consortium name="The Broad Institute Genome Sequencing Platform"/>
            <person name="Earl A."/>
            <person name="Ward D."/>
            <person name="Feldgarden M."/>
            <person name="Gevers D."/>
            <person name="Morotomi M."/>
            <person name="Young S.K."/>
            <person name="Zeng Q."/>
            <person name="Gargeya S."/>
            <person name="Fitzgerald M."/>
            <person name="Haas B."/>
            <person name="Abouelleil A."/>
            <person name="Alvarado L."/>
            <person name="Arachchi H.M."/>
            <person name="Berlin A."/>
            <person name="Brown A."/>
            <person name="Chapman S.B."/>
            <person name="Dunbar C."/>
            <person name="Gearin G."/>
            <person name="Goldberg J."/>
            <person name="Griggs A."/>
            <person name="Gujja S."/>
            <person name="Heiman D."/>
            <person name="Howarth C."/>
            <person name="Lui A."/>
            <person name="MacDonald P.J.P."/>
            <person name="Montmayeur A."/>
            <person name="Murphy C."/>
            <person name="Neiman D."/>
            <person name="Pearson M."/>
            <person name="Priest M."/>
            <person name="Roberts A."/>
            <person name="Saif S."/>
            <person name="Shea T."/>
            <person name="Sisk P."/>
            <person name="Stolte C."/>
            <person name="Sykes S."/>
            <person name="Wortman J."/>
            <person name="Nusbaum C."/>
            <person name="Birren B."/>
        </authorList>
    </citation>
    <scope>NUCLEOTIDE SEQUENCE [LARGE SCALE GENOMIC DNA]</scope>
    <source>
        <strain evidence="6 7">YIT 11850</strain>
    </source>
</reference>
<dbReference type="EMBL" id="ADLT01000013">
    <property type="protein sequence ID" value="EHO63676.1"/>
    <property type="molecule type" value="Genomic_DNA"/>
</dbReference>
<dbReference type="InterPro" id="IPR041451">
    <property type="entry name" value="RecD2_SH13"/>
</dbReference>
<dbReference type="Pfam" id="PF18335">
    <property type="entry name" value="SH3_13"/>
    <property type="match status" value="1"/>
</dbReference>
<protein>
    <recommendedName>
        <fullName evidence="3">ATP-dependent RecD2 DNA helicase</fullName>
        <ecNumber evidence="3">5.6.2.3</ecNumber>
    </recommendedName>
    <alternativeName>
        <fullName evidence="3">DNA 5'-3' helicase subunit RecD2</fullName>
    </alternativeName>
</protein>
<name>H1CYF2_9FIRM</name>
<evidence type="ECO:0000313" key="7">
    <source>
        <dbReference type="Proteomes" id="UP000003277"/>
    </source>
</evidence>
<keyword evidence="7" id="KW-1185">Reference proteome</keyword>
<keyword evidence="3" id="KW-0413">Isomerase</keyword>
<dbReference type="HOGENOM" id="CLU_007524_0_3_9"/>
<dbReference type="InterPro" id="IPR027417">
    <property type="entry name" value="P-loop_NTPase"/>
</dbReference>
<feature type="binding site" evidence="3">
    <location>
        <begin position="343"/>
        <end position="347"/>
    </location>
    <ligand>
        <name>ATP</name>
        <dbReference type="ChEBI" id="CHEBI:30616"/>
    </ligand>
</feature>
<evidence type="ECO:0000256" key="2">
    <source>
        <dbReference type="ARBA" id="ARBA00022840"/>
    </source>
</evidence>
<keyword evidence="1 3" id="KW-0547">Nucleotide-binding</keyword>
<keyword evidence="3 6" id="KW-0347">Helicase</keyword>
<dbReference type="PANTHER" id="PTHR43788:SF6">
    <property type="entry name" value="DNA HELICASE B"/>
    <property type="match status" value="1"/>
</dbReference>
<dbReference type="HAMAP" id="MF_01488">
    <property type="entry name" value="RecD2"/>
    <property type="match status" value="1"/>
</dbReference>
<evidence type="ECO:0000313" key="6">
    <source>
        <dbReference type="EMBL" id="EHO63676.1"/>
    </source>
</evidence>
<dbReference type="Pfam" id="PF23139">
    <property type="entry name" value="OB_YrrC"/>
    <property type="match status" value="1"/>
</dbReference>
<accession>H1CYF2</accession>
<dbReference type="InterPro" id="IPR055446">
    <property type="entry name" value="RecD2_N_OB"/>
</dbReference>
<dbReference type="InterPro" id="IPR006345">
    <property type="entry name" value="RecD2"/>
</dbReference>
<dbReference type="CDD" id="cd18809">
    <property type="entry name" value="SF1_C_RecD"/>
    <property type="match status" value="1"/>
</dbReference>
<dbReference type="NCBIfam" id="TIGR01448">
    <property type="entry name" value="recD_rel"/>
    <property type="match status" value="1"/>
</dbReference>
<feature type="domain" description="Helix-hairpin-helix DNA-binding motif class 1" evidence="4">
    <location>
        <begin position="84"/>
        <end position="105"/>
    </location>
</feature>
<dbReference type="AlphaFoldDB" id="H1CYF2"/>
<proteinExistence type="inferred from homology"/>
<comment type="catalytic activity">
    <reaction evidence="3">
        <text>ATP + H2O = ADP + phosphate + H(+)</text>
        <dbReference type="Rhea" id="RHEA:13065"/>
        <dbReference type="ChEBI" id="CHEBI:15377"/>
        <dbReference type="ChEBI" id="CHEBI:15378"/>
        <dbReference type="ChEBI" id="CHEBI:30616"/>
        <dbReference type="ChEBI" id="CHEBI:43474"/>
        <dbReference type="ChEBI" id="CHEBI:456216"/>
        <dbReference type="EC" id="5.6.2.3"/>
    </reaction>
</comment>
<comment type="similarity">
    <text evidence="3">Belongs to the RecD family. RecD2 subfamily.</text>
</comment>
<evidence type="ECO:0000259" key="5">
    <source>
        <dbReference type="SMART" id="SM00382"/>
    </source>
</evidence>
<keyword evidence="3" id="KW-0238">DNA-binding</keyword>
<dbReference type="GO" id="GO:0006310">
    <property type="term" value="P:DNA recombination"/>
    <property type="evidence" value="ECO:0007669"/>
    <property type="project" value="InterPro"/>
</dbReference>
<sequence>MTEELRGTVRKIIFSSDDGRFCVFLLEDKESRKIMTAAYRGPAPYVGQPVLLRGCWERHPRFGMQFKCSSLENVKPEESEEIKQFLASGLIEGIGPSMAGKIVDRFGRKTMGVFEKHIDDLRKVPGIGKKTLEKIKNSYEQIREEQSLIMFLQSLGISERFASDIHKKYGDETEEVLTHDPYRMVRDIPGLGFQEVDRIALARGIAPDDSDRVVHGIEYMISRALMQGHACAPETSVFRNASLTLEVTEDIVAAAGKEAIDSEYIPSVLWEEKRYLYLPSLYEAETESARRIRAMMDASPLGSSKLAVEKFERENHLTLAEKQKEAVQKALESGVLVITGGPGTGKTTLVQAIIAAARQFELKVRLMAPTGRAAKRLSLSSGVEADTIHKALEAELHDSGRTFFNRNESDPLKEDLVIVDEASMMDISLFYHLLCALKEGARLILVGDIDQLPPVGPGSPLKDLIEWGEVPVVRLEHIFRQKEGSGIIDNAARIREGELCYPDEQGEFSIYYASSEMDAFGAVMNLCRQLDYGSEKKKMSMQVLSPMYRGTCGVDHLNHAIQELVHGHPLEGGAHFLPGDKVMQKRNDYEKGVYNGDLGIVWAVDKNKIFVRFDGREVVYEGEDRNSIQLAYAATVHKSQGSEYDTVILVLLPTQSIMLKRNLIYTGVTRARKRTILISTEDAIARAVSRQDTASRYSLFLPLLKGEAKE</sequence>
<dbReference type="PANTHER" id="PTHR43788">
    <property type="entry name" value="DNA2/NAM7 HELICASE FAMILY MEMBER"/>
    <property type="match status" value="1"/>
</dbReference>
<dbReference type="SMART" id="SM00278">
    <property type="entry name" value="HhH1"/>
    <property type="match status" value="2"/>
</dbReference>
<dbReference type="Pfam" id="PF14490">
    <property type="entry name" value="HHH_RecD2"/>
    <property type="match status" value="1"/>
</dbReference>
<dbReference type="Pfam" id="PF13604">
    <property type="entry name" value="AAA_30"/>
    <property type="match status" value="1"/>
</dbReference>
<comment type="function">
    <text evidence="3">DNA-dependent ATPase and ATP-dependent 5'-3' DNA helicase. Has no activity on blunt DNA or DNA with 3'-overhangs, requires at least 10 bases of 5'-ssDNA for helicase activity.</text>
</comment>
<comment type="caution">
    <text evidence="6">The sequence shown here is derived from an EMBL/GenBank/DDBJ whole genome shotgun (WGS) entry which is preliminary data.</text>
</comment>
<dbReference type="SUPFAM" id="SSF52540">
    <property type="entry name" value="P-loop containing nucleoside triphosphate hydrolases"/>
    <property type="match status" value="2"/>
</dbReference>
<evidence type="ECO:0000256" key="3">
    <source>
        <dbReference type="HAMAP-Rule" id="MF_01488"/>
    </source>
</evidence>
<dbReference type="RefSeq" id="WP_008858896.1">
    <property type="nucleotide sequence ID" value="NZ_JH591187.1"/>
</dbReference>
<dbReference type="eggNOG" id="COG0507">
    <property type="taxonomic scope" value="Bacteria"/>
</dbReference>
<feature type="domain" description="AAA+ ATPase" evidence="5">
    <location>
        <begin position="332"/>
        <end position="471"/>
    </location>
</feature>
<evidence type="ECO:0000256" key="1">
    <source>
        <dbReference type="ARBA" id="ARBA00022741"/>
    </source>
</evidence>
<dbReference type="Gene3D" id="1.10.10.2220">
    <property type="match status" value="1"/>
</dbReference>
<organism evidence="6 7">
    <name type="scientific">Dialister succinatiphilus YIT 11850</name>
    <dbReference type="NCBI Taxonomy" id="742743"/>
    <lineage>
        <taxon>Bacteria</taxon>
        <taxon>Bacillati</taxon>
        <taxon>Bacillota</taxon>
        <taxon>Negativicutes</taxon>
        <taxon>Veillonellales</taxon>
        <taxon>Veillonellaceae</taxon>
        <taxon>Dialister</taxon>
    </lineage>
</organism>
<dbReference type="InterPro" id="IPR003593">
    <property type="entry name" value="AAA+_ATPase"/>
</dbReference>
<dbReference type="Gene3D" id="3.40.50.300">
    <property type="entry name" value="P-loop containing nucleotide triphosphate hydrolases"/>
    <property type="match status" value="2"/>
</dbReference>